<dbReference type="GO" id="GO:0032865">
    <property type="term" value="C:ERMES complex"/>
    <property type="evidence" value="ECO:0007669"/>
    <property type="project" value="UniProtKB-UniRule"/>
</dbReference>
<evidence type="ECO:0000256" key="6">
    <source>
        <dbReference type="HAMAP-Rule" id="MF_03102"/>
    </source>
</evidence>
<dbReference type="Pfam" id="PF12519">
    <property type="entry name" value="MDM10"/>
    <property type="match status" value="1"/>
</dbReference>
<evidence type="ECO:0000256" key="1">
    <source>
        <dbReference type="ARBA" id="ARBA00022452"/>
    </source>
</evidence>
<organism evidence="7 8">
    <name type="scientific">Orbilia brochopaga</name>
    <dbReference type="NCBI Taxonomy" id="3140254"/>
    <lineage>
        <taxon>Eukaryota</taxon>
        <taxon>Fungi</taxon>
        <taxon>Dikarya</taxon>
        <taxon>Ascomycota</taxon>
        <taxon>Pezizomycotina</taxon>
        <taxon>Orbiliomycetes</taxon>
        <taxon>Orbiliales</taxon>
        <taxon>Orbiliaceae</taxon>
        <taxon>Orbilia</taxon>
    </lineage>
</organism>
<dbReference type="GO" id="GO:0015914">
    <property type="term" value="P:phospholipid transport"/>
    <property type="evidence" value="ECO:0007669"/>
    <property type="project" value="TreeGrafter"/>
</dbReference>
<dbReference type="GO" id="GO:1990456">
    <property type="term" value="P:mitochondrion-endoplasmic reticulum membrane tethering"/>
    <property type="evidence" value="ECO:0007669"/>
    <property type="project" value="UniProtKB-UniRule"/>
</dbReference>
<keyword evidence="1 6" id="KW-1134">Transmembrane beta strand</keyword>
<evidence type="ECO:0000256" key="2">
    <source>
        <dbReference type="ARBA" id="ARBA00022692"/>
    </source>
</evidence>
<dbReference type="GO" id="GO:0051654">
    <property type="term" value="P:establishment of mitochondrion localization"/>
    <property type="evidence" value="ECO:0007669"/>
    <property type="project" value="TreeGrafter"/>
</dbReference>
<dbReference type="PANTHER" id="PTHR28035:SF1">
    <property type="entry name" value="MITOCHONDRIAL DISTRIBUTION AND MORPHOLOGY PROTEIN 10"/>
    <property type="match status" value="1"/>
</dbReference>
<accession>A0AAV9UZD2</accession>
<evidence type="ECO:0000256" key="4">
    <source>
        <dbReference type="ARBA" id="ARBA00023128"/>
    </source>
</evidence>
<evidence type="ECO:0000313" key="8">
    <source>
        <dbReference type="Proteomes" id="UP001375240"/>
    </source>
</evidence>
<sequence length="413" mass="45684">MLGFMDYVQKCFYRASKWDEDNSYANLNATARALLDFPTPKGLKMNLSSLSSPNFATSYSMASLGVVDGSVSYLYSSRPLDNALNSGDVQLKDAVSGYRDLREIMKPDDPRDWEIWKGGVRVDRRDTLLYGRMYLPASTLEALYLRRLAPTRQLKISAVSNSRLPNGGTILALLQQDNGKWSTEYLYSTDVALIGMRGLYNFGFDPRKALPRSTTATTTALDPRKIAGRFSAGAEVYYGILNKSGGMSTGFRYTTLPSNVGSPLTVTLTVNPLMGHFQASYAVKAGEGAVFCSRYDFNIYSYESDLVLGCELWRRKQGDDTAAAADASAAAASGMSAGNIDQTWQPETTSFSREGARDDVTGVLKARITQNYNIGLLWEGRYKQLLFSLGSNIDLKRREQPFRTVGIEIQYNS</sequence>
<comment type="subcellular location">
    <subcellularLocation>
        <location evidence="6">Mitochondrion outer membrane</location>
        <topology evidence="6">Multi-pass membrane protein</topology>
    </subcellularLocation>
    <text evidence="6">The ERMES/MDM complex localizes to a few discrete foci (around 10 per single cell), that represent mitochondria-endoplasmic reticulum junctions. These foci are often found next to mtDNA nucleoids.</text>
</comment>
<gene>
    <name evidence="6 7" type="primary">MDM10</name>
    <name evidence="7" type="ORF">TWF696_006368</name>
</gene>
<evidence type="ECO:0000256" key="5">
    <source>
        <dbReference type="ARBA" id="ARBA00023136"/>
    </source>
</evidence>
<dbReference type="GO" id="GO:0045040">
    <property type="term" value="P:protein insertion into mitochondrial outer membrane"/>
    <property type="evidence" value="ECO:0007669"/>
    <property type="project" value="UniProtKB-UniRule"/>
</dbReference>
<comment type="function">
    <text evidence="6">Component of the ERMES/MDM complex, which serves as a molecular tether to connect the endoplasmic reticulum and mitochondria. Components of this complex are involved in the control of mitochondrial shape and protein biogenesis and may function in phospholipid exchange. MDM10 is involved in the late assembly steps of the general translocase of the mitochondrial outer membrane (TOM complex). Functions in the TOM40-specific route of the assembly of outer membrane beta-barrel proteins, including the association of TOM40 with the receptor TOM22 and small TOM proteins. Can associate with the SAM(core) complex as well as the MDM12-MMM1 complex, both involved in late steps of the major beta-barrel assembly pathway, that is responsible for biogenesis of all outer membrane beta-barrel proteins. May act as a switch that shuttles between both complexes and channels precursor proteins into the TOM40-specific pathway. Plays a role in mitochondrial morphology and in the inheritance of mitochondria.</text>
</comment>
<keyword evidence="4 6" id="KW-0496">Mitochondrion</keyword>
<comment type="caution">
    <text evidence="7">The sequence shown here is derived from an EMBL/GenBank/DDBJ whole genome shotgun (WGS) entry which is preliminary data.</text>
</comment>
<name>A0AAV9UZD2_9PEZI</name>
<keyword evidence="5 6" id="KW-0472">Membrane</keyword>
<comment type="subunit">
    <text evidence="6">Component of the ER-mitochondria encounter structure (ERMES) or MDM complex, composed of MMM1, MDM10, MDM12 and MDM34. Associates with the mitochondrial outer membrane sorting assembly machinery SAM(core) complex.</text>
</comment>
<dbReference type="Proteomes" id="UP001375240">
    <property type="component" value="Unassembled WGS sequence"/>
</dbReference>
<comment type="domain">
    <text evidence="6">Lacks alpha-helical transmembrane segments, suggesting that it resides in the membrane via beta-sheet conformations similar to those predicted for other outer membrane proteins and porin.</text>
</comment>
<dbReference type="GO" id="GO:0070096">
    <property type="term" value="P:mitochondrial outer membrane translocase complex assembly"/>
    <property type="evidence" value="ECO:0007669"/>
    <property type="project" value="UniProtKB-UniRule"/>
</dbReference>
<dbReference type="InterPro" id="IPR027539">
    <property type="entry name" value="Mdm10"/>
</dbReference>
<keyword evidence="8" id="KW-1185">Reference proteome</keyword>
<dbReference type="EMBL" id="JAVHNQ010000004">
    <property type="protein sequence ID" value="KAK6350121.1"/>
    <property type="molecule type" value="Genomic_DNA"/>
</dbReference>
<keyword evidence="3 6" id="KW-1000">Mitochondrion outer membrane</keyword>
<dbReference type="PANTHER" id="PTHR28035">
    <property type="entry name" value="MITOCHONDRIAL DISTRIBUTION AND MORPHOLOGY PROTEIN 10"/>
    <property type="match status" value="1"/>
</dbReference>
<keyword evidence="2 6" id="KW-0812">Transmembrane</keyword>
<dbReference type="HAMAP" id="MF_03102">
    <property type="entry name" value="Mdm10"/>
    <property type="match status" value="1"/>
</dbReference>
<comment type="similarity">
    <text evidence="6">Belongs to the MDM10 family.</text>
</comment>
<evidence type="ECO:0000313" key="7">
    <source>
        <dbReference type="EMBL" id="KAK6350121.1"/>
    </source>
</evidence>
<proteinExistence type="inferred from homology"/>
<dbReference type="AlphaFoldDB" id="A0AAV9UZD2"/>
<reference evidence="7 8" key="1">
    <citation type="submission" date="2019-10" db="EMBL/GenBank/DDBJ databases">
        <authorList>
            <person name="Palmer J.M."/>
        </authorList>
    </citation>
    <scope>NUCLEOTIDE SEQUENCE [LARGE SCALE GENOMIC DNA]</scope>
    <source>
        <strain evidence="7 8">TWF696</strain>
    </source>
</reference>
<dbReference type="GO" id="GO:0001401">
    <property type="term" value="C:SAM complex"/>
    <property type="evidence" value="ECO:0007669"/>
    <property type="project" value="TreeGrafter"/>
</dbReference>
<protein>
    <recommendedName>
        <fullName evidence="6">Mitochondrial distribution and morphology protein 10</fullName>
    </recommendedName>
    <alternativeName>
        <fullName evidence="6">Mitochondrial inheritance component MDM10</fullName>
    </alternativeName>
</protein>
<evidence type="ECO:0000256" key="3">
    <source>
        <dbReference type="ARBA" id="ARBA00022787"/>
    </source>
</evidence>